<dbReference type="RefSeq" id="XP_073773199.1">
    <property type="nucleotide sequence ID" value="XM_073917098.1"/>
</dbReference>
<evidence type="ECO:0000256" key="1">
    <source>
        <dbReference type="SAM" id="Phobius"/>
    </source>
</evidence>
<accession>A0A8M2B2T6</accession>
<dbReference type="RefSeq" id="XP_068080346.1">
    <property type="nucleotide sequence ID" value="XM_068224245.1"/>
</dbReference>
<evidence type="ECO:0000313" key="5">
    <source>
        <dbReference type="RefSeq" id="XP_068080346.1"/>
    </source>
</evidence>
<dbReference type="Bgee" id="ENSDARG00000101201">
    <property type="expression patterns" value="Expressed in testis and 1 other cell type or tissue"/>
</dbReference>
<evidence type="ECO:0000313" key="2">
    <source>
        <dbReference type="Ensembl" id="ENSDARP00000135841"/>
    </source>
</evidence>
<organism evidence="2">
    <name type="scientific">Danio rerio</name>
    <name type="common">Zebrafish</name>
    <name type="synonym">Brachydanio rerio</name>
    <dbReference type="NCBI Taxonomy" id="7955"/>
    <lineage>
        <taxon>Eukaryota</taxon>
        <taxon>Metazoa</taxon>
        <taxon>Chordata</taxon>
        <taxon>Craniata</taxon>
        <taxon>Vertebrata</taxon>
        <taxon>Euteleostomi</taxon>
        <taxon>Actinopterygii</taxon>
        <taxon>Neopterygii</taxon>
        <taxon>Teleostei</taxon>
        <taxon>Ostariophysi</taxon>
        <taxon>Cypriniformes</taxon>
        <taxon>Danionidae</taxon>
        <taxon>Danioninae</taxon>
        <taxon>Danio</taxon>
    </lineage>
</organism>
<dbReference type="OMA" id="CVFRLMI"/>
<dbReference type="GeneTree" id="ENSGT00740000117154"/>
<evidence type="ECO:0000313" key="6">
    <source>
        <dbReference type="ZFIN" id="ZDB-GENE-141216-467"/>
    </source>
</evidence>
<reference evidence="2 3" key="1">
    <citation type="journal article" date="2013" name="Nature">
        <title>The zebrafish reference genome sequence and its relationship to the human genome.</title>
        <authorList>
            <consortium name="Genome Reference Consortium Zebrafish"/>
            <person name="Howe K."/>
            <person name="Clark M.D."/>
            <person name="Torroja C.F."/>
            <person name="Torrance J."/>
            <person name="Berthelot C."/>
            <person name="Muffato M."/>
            <person name="Collins J.E."/>
            <person name="Humphray S."/>
            <person name="McLaren K."/>
            <person name="Matthews L."/>
            <person name="McLaren S."/>
            <person name="Sealy I."/>
            <person name="Caccamo M."/>
            <person name="Churcher C."/>
            <person name="Scott C."/>
            <person name="Barrett J.C."/>
            <person name="Koch R."/>
            <person name="Rauch G.J."/>
            <person name="White S."/>
            <person name="Chow W."/>
            <person name="Kilian B."/>
            <person name="Quintais L.T."/>
            <person name="Guerra-Assuncao J.A."/>
            <person name="Zhou Y."/>
            <person name="Gu Y."/>
            <person name="Yen J."/>
            <person name="Vogel J.H."/>
            <person name="Eyre T."/>
            <person name="Redmond S."/>
            <person name="Banerjee R."/>
            <person name="Chi J."/>
            <person name="Fu B."/>
            <person name="Langley E."/>
            <person name="Maguire S.F."/>
            <person name="Laird G.K."/>
            <person name="Lloyd D."/>
            <person name="Kenyon E."/>
            <person name="Donaldson S."/>
            <person name="Sehra H."/>
            <person name="Almeida-King J."/>
            <person name="Loveland J."/>
            <person name="Trevanion S."/>
            <person name="Jones M."/>
            <person name="Quail M."/>
            <person name="Willey D."/>
            <person name="Hunt A."/>
            <person name="Burton J."/>
            <person name="Sims S."/>
            <person name="McLay K."/>
            <person name="Plumb B."/>
            <person name="Davis J."/>
            <person name="Clee C."/>
            <person name="Oliver K."/>
            <person name="Clark R."/>
            <person name="Riddle C."/>
            <person name="Elliot D."/>
            <person name="Eliott D."/>
            <person name="Threadgold G."/>
            <person name="Harden G."/>
            <person name="Ware D."/>
            <person name="Begum S."/>
            <person name="Mortimore B."/>
            <person name="Mortimer B."/>
            <person name="Kerry G."/>
            <person name="Heath P."/>
            <person name="Phillimore B."/>
            <person name="Tracey A."/>
            <person name="Corby N."/>
            <person name="Dunn M."/>
            <person name="Johnson C."/>
            <person name="Wood J."/>
            <person name="Clark S."/>
            <person name="Pelan S."/>
            <person name="Griffiths G."/>
            <person name="Smith M."/>
            <person name="Glithero R."/>
            <person name="Howden P."/>
            <person name="Barker N."/>
            <person name="Lloyd C."/>
            <person name="Stevens C."/>
            <person name="Harley J."/>
            <person name="Holt K."/>
            <person name="Panagiotidis G."/>
            <person name="Lovell J."/>
            <person name="Beasley H."/>
            <person name="Henderson C."/>
            <person name="Gordon D."/>
            <person name="Auger K."/>
            <person name="Wright D."/>
            <person name="Collins J."/>
            <person name="Raisen C."/>
            <person name="Dyer L."/>
            <person name="Leung K."/>
            <person name="Robertson L."/>
            <person name="Ambridge K."/>
            <person name="Leongamornlert D."/>
            <person name="McGuire S."/>
            <person name="Gilderthorp R."/>
            <person name="Griffiths C."/>
            <person name="Manthravadi D."/>
            <person name="Nichol S."/>
            <person name="Barker G."/>
            <person name="Whitehead S."/>
            <person name="Kay M."/>
            <person name="Brown J."/>
            <person name="Murnane C."/>
            <person name="Gray E."/>
            <person name="Humphries M."/>
            <person name="Sycamore N."/>
            <person name="Barker D."/>
            <person name="Saunders D."/>
            <person name="Wallis J."/>
            <person name="Babbage A."/>
            <person name="Hammond S."/>
            <person name="Mashreghi-Mohammadi M."/>
            <person name="Barr L."/>
            <person name="Martin S."/>
            <person name="Wray P."/>
            <person name="Ellington A."/>
            <person name="Matthews N."/>
            <person name="Ellwood M."/>
            <person name="Woodmansey R."/>
            <person name="Clark G."/>
            <person name="Cooper J."/>
            <person name="Cooper J."/>
            <person name="Tromans A."/>
            <person name="Grafham D."/>
            <person name="Skuce C."/>
            <person name="Pandian R."/>
            <person name="Andrews R."/>
            <person name="Harrison E."/>
            <person name="Kimberley A."/>
            <person name="Garnett J."/>
            <person name="Fosker N."/>
            <person name="Hall R."/>
            <person name="Garner P."/>
            <person name="Kelly D."/>
            <person name="Bird C."/>
            <person name="Palmer S."/>
            <person name="Gehring I."/>
            <person name="Berger A."/>
            <person name="Dooley C.M."/>
            <person name="Ersan-Urun Z."/>
            <person name="Eser C."/>
            <person name="Geiger H."/>
            <person name="Geisler M."/>
            <person name="Karotki L."/>
            <person name="Kirn A."/>
            <person name="Konantz J."/>
            <person name="Konantz M."/>
            <person name="Oberlander M."/>
            <person name="Rudolph-Geiger S."/>
            <person name="Teucke M."/>
            <person name="Lanz C."/>
            <person name="Raddatz G."/>
            <person name="Osoegawa K."/>
            <person name="Zhu B."/>
            <person name="Rapp A."/>
            <person name="Widaa S."/>
            <person name="Langford C."/>
            <person name="Yang F."/>
            <person name="Schuster S.C."/>
            <person name="Carter N.P."/>
            <person name="Harrow J."/>
            <person name="Ning Z."/>
            <person name="Herrero J."/>
            <person name="Searle S.M."/>
            <person name="Enright A."/>
            <person name="Geisler R."/>
            <person name="Plasterk R.H."/>
            <person name="Lee C."/>
            <person name="Westerfield M."/>
            <person name="de Jong P.J."/>
            <person name="Zon L.I."/>
            <person name="Postlethwait J.H."/>
            <person name="Nusslein-Volhard C."/>
            <person name="Hubbard T.J."/>
            <person name="Roest Crollius H."/>
            <person name="Rogers J."/>
            <person name="Stemple D.L."/>
        </authorList>
    </citation>
    <scope>NUCLEOTIDE SEQUENCE [LARGE SCALE GENOMIC DNA]</scope>
    <source>
        <strain evidence="2 3">Tuebingen</strain>
    </source>
</reference>
<dbReference type="ZFIN" id="ZDB-GENE-141216-467">
    <property type="gene designation" value="si:dkey-207b20.2"/>
</dbReference>
<keyword evidence="3" id="KW-1185">Reference proteome</keyword>
<keyword evidence="1" id="KW-1133">Transmembrane helix</keyword>
<accession>A0A0R4IL52</accession>
<feature type="transmembrane region" description="Helical" evidence="1">
    <location>
        <begin position="170"/>
        <end position="188"/>
    </location>
</feature>
<evidence type="ECO:0000313" key="3">
    <source>
        <dbReference type="Proteomes" id="UP000000437"/>
    </source>
</evidence>
<sequence>MEGVLETALSVCVFRLMISVLLCPSILTHSTTAVSLCCCCLVLFTDLAVTLFLLYMWLVEFWTIPFSVSSDVIGLRFLLFLCQSYAVVLLLTPPLMAVEMLLHMLQPQNAGQSHHKQCLSRIIGFLGCCLAWTVSALYCSHDWTLERMSVEDCLKKEGWLVLCLPHFDDLYSALLALVVLLSLTGGLIEMKASRRTPQDDIKLMHTSLTLVECEKAAGSCAVHRVGFVYSEPRWLCPQNDALCPEQTSLTDGYIQKQRQSAGRAVFAQSKSDLLLEVSSLLCKTDQRISNCTHCRLHKRESPCLGPEMFTGLVCVALLCCFPTVVSSNVLLIFNLEKLVAYSLKLLSLSVNRRPLL</sequence>
<gene>
    <name evidence="2 4 5 6" type="primary">si:dkey-207b20.2</name>
</gene>
<name>A0A0R4IL52_DANRE</name>
<dbReference type="GeneID" id="101882168"/>
<dbReference type="OrthoDB" id="9945889at2759"/>
<proteinExistence type="predicted"/>
<reference evidence="2" key="2">
    <citation type="submission" date="2015-11" db="UniProtKB">
        <authorList>
            <consortium name="Ensembl"/>
        </authorList>
    </citation>
    <scope>IDENTIFICATION</scope>
    <source>
        <strain evidence="2">Tuebingen</strain>
    </source>
</reference>
<feature type="transmembrane region" description="Helical" evidence="1">
    <location>
        <begin position="6"/>
        <end position="27"/>
    </location>
</feature>
<feature type="transmembrane region" description="Helical" evidence="1">
    <location>
        <begin position="118"/>
        <end position="138"/>
    </location>
</feature>
<reference evidence="4 5" key="3">
    <citation type="submission" date="2025-04" db="UniProtKB">
        <authorList>
            <consortium name="RefSeq"/>
        </authorList>
    </citation>
    <scope>IDENTIFICATION</scope>
    <source>
        <strain evidence="4 5">Tuebingen</strain>
    </source>
</reference>
<feature type="transmembrane region" description="Helical" evidence="1">
    <location>
        <begin position="34"/>
        <end position="57"/>
    </location>
</feature>
<protein>
    <submittedName>
        <fullName evidence="2 4 5">Si:dkey-207b20.2</fullName>
    </submittedName>
</protein>
<keyword evidence="1" id="KW-0472">Membrane</keyword>
<dbReference type="AGR" id="ZFIN:ZDB-GENE-141216-467"/>
<dbReference type="EMBL" id="CR848022">
    <property type="status" value="NOT_ANNOTATED_CDS"/>
    <property type="molecule type" value="Genomic_DNA"/>
</dbReference>
<dbReference type="RefSeq" id="XP_005155970.1">
    <property type="nucleotide sequence ID" value="XM_005155913.5"/>
</dbReference>
<dbReference type="AlphaFoldDB" id="A0A0R4IL52"/>
<dbReference type="Proteomes" id="UP000000437">
    <property type="component" value="Chromosome 11"/>
</dbReference>
<dbReference type="Ensembl" id="ENSDART00000167504.2">
    <property type="protein sequence ID" value="ENSDARP00000135841.1"/>
    <property type="gene ID" value="ENSDARG00000101201.2"/>
</dbReference>
<feature type="transmembrane region" description="Helical" evidence="1">
    <location>
        <begin position="77"/>
        <end position="98"/>
    </location>
</feature>
<keyword evidence="1" id="KW-0812">Transmembrane</keyword>
<feature type="transmembrane region" description="Helical" evidence="1">
    <location>
        <begin position="308"/>
        <end position="333"/>
    </location>
</feature>
<dbReference type="KEGG" id="dre:101882168"/>
<evidence type="ECO:0000313" key="4">
    <source>
        <dbReference type="RefSeq" id="XP_005155970.1"/>
    </source>
</evidence>